<keyword evidence="8" id="KW-1185">Reference proteome</keyword>
<evidence type="ECO:0000256" key="4">
    <source>
        <dbReference type="ARBA" id="ARBA00022833"/>
    </source>
</evidence>
<comment type="cofactor">
    <cofactor evidence="1">
        <name>Zn(2+)</name>
        <dbReference type="ChEBI" id="CHEBI:29105"/>
    </cofactor>
</comment>
<dbReference type="GO" id="GO:0008270">
    <property type="term" value="F:zinc ion binding"/>
    <property type="evidence" value="ECO:0007669"/>
    <property type="project" value="InterPro"/>
</dbReference>
<dbReference type="PANTHER" id="PTHR30096:SF0">
    <property type="entry name" value="4,5-DOPA DIOXYGENASE EXTRADIOL-LIKE PROTEIN"/>
    <property type="match status" value="1"/>
</dbReference>
<dbReference type="InterPro" id="IPR004183">
    <property type="entry name" value="Xdiol_dOase_suB"/>
</dbReference>
<dbReference type="Gene3D" id="3.40.830.10">
    <property type="entry name" value="LigB-like"/>
    <property type="match status" value="1"/>
</dbReference>
<dbReference type="OrthoDB" id="9790889at2"/>
<evidence type="ECO:0000256" key="2">
    <source>
        <dbReference type="ARBA" id="ARBA00007581"/>
    </source>
</evidence>
<evidence type="ECO:0000259" key="6">
    <source>
        <dbReference type="Pfam" id="PF02900"/>
    </source>
</evidence>
<evidence type="ECO:0000256" key="3">
    <source>
        <dbReference type="ARBA" id="ARBA00022723"/>
    </source>
</evidence>
<accession>E3HCA2</accession>
<keyword evidence="7" id="KW-0614">Plasmid</keyword>
<organism evidence="7 8">
    <name type="scientific">Ilyobacter polytropus (strain ATCC 51220 / DSM 2926 / LMG 16218 / CuHBu1)</name>
    <dbReference type="NCBI Taxonomy" id="572544"/>
    <lineage>
        <taxon>Bacteria</taxon>
        <taxon>Fusobacteriati</taxon>
        <taxon>Fusobacteriota</taxon>
        <taxon>Fusobacteriia</taxon>
        <taxon>Fusobacteriales</taxon>
        <taxon>Fusobacteriaceae</taxon>
        <taxon>Ilyobacter</taxon>
    </lineage>
</organism>
<evidence type="ECO:0000256" key="5">
    <source>
        <dbReference type="ARBA" id="ARBA00023002"/>
    </source>
</evidence>
<dbReference type="PIRSF" id="PIRSF006157">
    <property type="entry name" value="Doxgns_DODA"/>
    <property type="match status" value="1"/>
</dbReference>
<evidence type="ECO:0000256" key="1">
    <source>
        <dbReference type="ARBA" id="ARBA00001947"/>
    </source>
</evidence>
<dbReference type="Proteomes" id="UP000006875">
    <property type="component" value="Plasmid pILYOP01"/>
</dbReference>
<dbReference type="AlphaFoldDB" id="E3HCA2"/>
<reference evidence="7 8" key="1">
    <citation type="journal article" date="2010" name="Stand. Genomic Sci.">
        <title>Complete genome sequence of Ilyobacter polytropus type strain (CuHbu1).</title>
        <authorList>
            <person name="Sikorski J."/>
            <person name="Chertkov O."/>
            <person name="Lapidus A."/>
            <person name="Nolan M."/>
            <person name="Lucas S."/>
            <person name="Del Rio T.G."/>
            <person name="Tice H."/>
            <person name="Cheng J.F."/>
            <person name="Tapia R."/>
            <person name="Han C."/>
            <person name="Goodwin L."/>
            <person name="Pitluck S."/>
            <person name="Liolios K."/>
            <person name="Ivanova N."/>
            <person name="Mavromatis K."/>
            <person name="Mikhailova N."/>
            <person name="Pati A."/>
            <person name="Chen A."/>
            <person name="Palaniappan K."/>
            <person name="Land M."/>
            <person name="Hauser L."/>
            <person name="Chang Y.J."/>
            <person name="Jeffries C.D."/>
            <person name="Brambilla E."/>
            <person name="Yasawong M."/>
            <person name="Rohde M."/>
            <person name="Pukall R."/>
            <person name="Spring S."/>
            <person name="Goker M."/>
            <person name="Woyke T."/>
            <person name="Bristow J."/>
            <person name="Eisen J.A."/>
            <person name="Markowitz V."/>
            <person name="Hugenholtz P."/>
            <person name="Kyrpides N.C."/>
            <person name="Klenk H.P."/>
        </authorList>
    </citation>
    <scope>NUCLEOTIDE SEQUENCE [LARGE SCALE GENOMIC DNA]</scope>
    <source>
        <strain evidence="8">ATCC 51220 / DSM 2926 / LMG 16218 / CuHBu1</strain>
        <plasmid evidence="8">pILYOP01</plasmid>
    </source>
</reference>
<dbReference type="HOGENOM" id="CLU_046582_2_0_0"/>
<name>E3HCA2_ILYPC</name>
<gene>
    <name evidence="7" type="ordered locus">Ilyop_2605</name>
</gene>
<evidence type="ECO:0000313" key="7">
    <source>
        <dbReference type="EMBL" id="ADO84362.1"/>
    </source>
</evidence>
<dbReference type="PANTHER" id="PTHR30096">
    <property type="entry name" value="4,5-DOPA DIOXYGENASE EXTRADIOL-LIKE PROTEIN"/>
    <property type="match status" value="1"/>
</dbReference>
<keyword evidence="5" id="KW-0560">Oxidoreductase</keyword>
<dbReference type="GO" id="GO:0016702">
    <property type="term" value="F:oxidoreductase activity, acting on single donors with incorporation of molecular oxygen, incorporation of two atoms of oxygen"/>
    <property type="evidence" value="ECO:0007669"/>
    <property type="project" value="UniProtKB-ARBA"/>
</dbReference>
<dbReference type="GO" id="GO:0008198">
    <property type="term" value="F:ferrous iron binding"/>
    <property type="evidence" value="ECO:0007669"/>
    <property type="project" value="InterPro"/>
</dbReference>
<geneLocation type="plasmid" evidence="7 8">
    <name>pILYOP01</name>
</geneLocation>
<dbReference type="NCBIfam" id="NF007914">
    <property type="entry name" value="PRK10628.1"/>
    <property type="match status" value="1"/>
</dbReference>
<proteinExistence type="inferred from homology"/>
<evidence type="ECO:0000313" key="8">
    <source>
        <dbReference type="Proteomes" id="UP000006875"/>
    </source>
</evidence>
<dbReference type="SUPFAM" id="SSF53213">
    <property type="entry name" value="LigB-like"/>
    <property type="match status" value="1"/>
</dbReference>
<keyword evidence="4" id="KW-0862">Zinc</keyword>
<dbReference type="EMBL" id="CP002282">
    <property type="protein sequence ID" value="ADO84362.1"/>
    <property type="molecule type" value="Genomic_DNA"/>
</dbReference>
<feature type="domain" description="Extradiol ring-cleavage dioxygenase class III enzyme subunit B" evidence="6">
    <location>
        <begin position="17"/>
        <end position="223"/>
    </location>
</feature>
<sequence length="260" mass="29301">MNRKQPVLFIGHGNPMNAISYNNFTKSLKKISETIEKPDAIVVISAHWQTKGTSITLSDDPKQIYDFYGFPRELYNVIYQPKGNEKLSNYIIETLNAEGAIVTGVDYWGLDHGSWGILIHIFPDGDIPVLQLSLDVDLDVDSHYQLGKKLSFLRDMGVLVIGSGNIVHNLKNIGKETLSEPYSWAVEFDRYIADSVSSDKHNNLIDYKNAGECAELSLPTDEHYLPLIYVAAMQTPGEKTEFFYDEIHHSSLSMRCLKIG</sequence>
<keyword evidence="3" id="KW-0479">Metal-binding</keyword>
<protein>
    <submittedName>
        <fullName evidence="7">Extradiol ring-cleavage dioxygenase class III protein subunit B</fullName>
    </submittedName>
</protein>
<comment type="similarity">
    <text evidence="2">Belongs to the DODA-type extradiol aromatic ring-opening dioxygenase family.</text>
</comment>
<dbReference type="KEGG" id="ipo:Ilyop_2605"/>
<dbReference type="RefSeq" id="WP_013389020.1">
    <property type="nucleotide sequence ID" value="NC_014633.1"/>
</dbReference>
<dbReference type="InterPro" id="IPR014436">
    <property type="entry name" value="Extradiol_dOase_DODA"/>
</dbReference>
<dbReference type="Pfam" id="PF02900">
    <property type="entry name" value="LigB"/>
    <property type="match status" value="1"/>
</dbReference>
<keyword evidence="7" id="KW-0223">Dioxygenase</keyword>
<dbReference type="CDD" id="cd07363">
    <property type="entry name" value="45_DOPA_Dioxygenase"/>
    <property type="match status" value="1"/>
</dbReference>